<dbReference type="AlphaFoldDB" id="A0A7T7BHS5"/>
<evidence type="ECO:0000313" key="2">
    <source>
        <dbReference type="EMBL" id="QQK40261.1"/>
    </source>
</evidence>
<proteinExistence type="predicted"/>
<protein>
    <submittedName>
        <fullName evidence="2">Uncharacterized protein</fullName>
    </submittedName>
</protein>
<dbReference type="GeneID" id="90952471"/>
<gene>
    <name evidence="2" type="ORF">Pdw03_3115</name>
</gene>
<name>A0A7T7BHS5_PENDI</name>
<dbReference type="RefSeq" id="XP_065955789.1">
    <property type="nucleotide sequence ID" value="XM_066100389.1"/>
</dbReference>
<dbReference type="Proteomes" id="UP000595662">
    <property type="component" value="Chromosome 1"/>
</dbReference>
<sequence length="96" mass="10793">MVGNIQRTVDSAVDSNHAVSCQKQGGNVSNKNNDIRNPQDMTKMALSEFAWFDRFPLMRALFMYATRPQGYCEYSITTLLVSLPKVPVPVPIQDLD</sequence>
<reference evidence="2 3" key="1">
    <citation type="submission" date="2020-08" db="EMBL/GenBank/DDBJ databases">
        <title>The completed genome sequence of the pathogenic ascomycete fungus Penicillium digitatum.</title>
        <authorList>
            <person name="Wang M."/>
        </authorList>
    </citation>
    <scope>NUCLEOTIDE SEQUENCE [LARGE SCALE GENOMIC DNA]</scope>
    <source>
        <strain evidence="2 3">PdW03</strain>
    </source>
</reference>
<accession>A0A7T7BHS5</accession>
<evidence type="ECO:0000313" key="3">
    <source>
        <dbReference type="Proteomes" id="UP000595662"/>
    </source>
</evidence>
<organism evidence="2 3">
    <name type="scientific">Penicillium digitatum</name>
    <name type="common">Green mold</name>
    <dbReference type="NCBI Taxonomy" id="36651"/>
    <lineage>
        <taxon>Eukaryota</taxon>
        <taxon>Fungi</taxon>
        <taxon>Dikarya</taxon>
        <taxon>Ascomycota</taxon>
        <taxon>Pezizomycotina</taxon>
        <taxon>Eurotiomycetes</taxon>
        <taxon>Eurotiomycetidae</taxon>
        <taxon>Eurotiales</taxon>
        <taxon>Aspergillaceae</taxon>
        <taxon>Penicillium</taxon>
    </lineage>
</organism>
<evidence type="ECO:0000256" key="1">
    <source>
        <dbReference type="SAM" id="MobiDB-lite"/>
    </source>
</evidence>
<dbReference type="EMBL" id="CP060774">
    <property type="protein sequence ID" value="QQK40261.1"/>
    <property type="molecule type" value="Genomic_DNA"/>
</dbReference>
<feature type="region of interest" description="Disordered" evidence="1">
    <location>
        <begin position="1"/>
        <end position="36"/>
    </location>
</feature>